<sequence length="194" mass="21027">MQIAVSPNLDRWVVIPEFPPPGWARMEAQTRSRMLDMTGPQWRTAFANLLEELRHTERDVSLARLLHVGEGGHQIFAVDLSLVIAQDDGTKEGRRATQRALIADLLPQSEPQRLRPTPQTAGFQAVSTDTAPGTTARPSAMVVLRMAGLPTVPVDLVMRAWKASPEVVAGALDDIVSLGQAVAPVDVLNESPGQ</sequence>
<organism evidence="2">
    <name type="scientific">Actinomyces succiniciruminis</name>
    <dbReference type="NCBI Taxonomy" id="1522002"/>
    <lineage>
        <taxon>Bacteria</taxon>
        <taxon>Bacillati</taxon>
        <taxon>Actinomycetota</taxon>
        <taxon>Actinomycetes</taxon>
        <taxon>Actinomycetales</taxon>
        <taxon>Actinomycetaceae</taxon>
        <taxon>Actinomyces</taxon>
    </lineage>
</organism>
<evidence type="ECO:0000313" key="2">
    <source>
        <dbReference type="EMBL" id="CED92499.1"/>
    </source>
</evidence>
<gene>
    <name evidence="2" type="ORF">AAM4_2667</name>
</gene>
<dbReference type="AlphaFoldDB" id="A0A1L7RMS8"/>
<dbReference type="EMBL" id="LK995542">
    <property type="protein sequence ID" value="CED92499.1"/>
    <property type="molecule type" value="Genomic_DNA"/>
</dbReference>
<evidence type="ECO:0000256" key="1">
    <source>
        <dbReference type="SAM" id="MobiDB-lite"/>
    </source>
</evidence>
<name>A0A1L7RMS8_9ACTO</name>
<feature type="compositionally biased region" description="Polar residues" evidence="1">
    <location>
        <begin position="117"/>
        <end position="134"/>
    </location>
</feature>
<feature type="region of interest" description="Disordered" evidence="1">
    <location>
        <begin position="111"/>
        <end position="134"/>
    </location>
</feature>
<accession>A0A1L7RMS8</accession>
<dbReference type="RefSeq" id="WP_210582063.1">
    <property type="nucleotide sequence ID" value="NZ_LK995542.1"/>
</dbReference>
<protein>
    <submittedName>
        <fullName evidence="2">Uncharacterized protein</fullName>
    </submittedName>
</protein>
<proteinExistence type="predicted"/>
<reference evidence="2" key="1">
    <citation type="submission" date="2014-07" db="EMBL/GenBank/DDBJ databases">
        <authorList>
            <person name="Zhang J.E."/>
            <person name="Yang H."/>
            <person name="Guo J."/>
            <person name="Deng Z."/>
            <person name="Luo H."/>
            <person name="Luo M."/>
            <person name="Zhao B."/>
        </authorList>
    </citation>
    <scope>NUCLEOTIDE SEQUENCE</scope>
    <source>
        <strain evidence="2">AM4</strain>
    </source>
</reference>